<feature type="domain" description="YMC020W-like alpha/beta hydrolase" evidence="2">
    <location>
        <begin position="792"/>
        <end position="997"/>
    </location>
</feature>
<feature type="compositionally biased region" description="Low complexity" evidence="1">
    <location>
        <begin position="276"/>
        <end position="288"/>
    </location>
</feature>
<dbReference type="Proteomes" id="UP000703269">
    <property type="component" value="Unassembled WGS sequence"/>
</dbReference>
<dbReference type="Pfam" id="PF26147">
    <property type="entry name" value="AB_HYDROLASE_YMC0-YMC35"/>
    <property type="match status" value="2"/>
</dbReference>
<feature type="compositionally biased region" description="Pro residues" evidence="1">
    <location>
        <begin position="567"/>
        <end position="576"/>
    </location>
</feature>
<dbReference type="PANTHER" id="PTHR47349:SF1">
    <property type="entry name" value="AER328WP"/>
    <property type="match status" value="1"/>
</dbReference>
<feature type="compositionally biased region" description="Low complexity" evidence="1">
    <location>
        <begin position="98"/>
        <end position="122"/>
    </location>
</feature>
<feature type="domain" description="YMC020W-like alpha/beta hydrolase" evidence="2">
    <location>
        <begin position="648"/>
        <end position="766"/>
    </location>
</feature>
<organism evidence="3 4">
    <name type="scientific">Phanerochaete sordida</name>
    <dbReference type="NCBI Taxonomy" id="48140"/>
    <lineage>
        <taxon>Eukaryota</taxon>
        <taxon>Fungi</taxon>
        <taxon>Dikarya</taxon>
        <taxon>Basidiomycota</taxon>
        <taxon>Agaricomycotina</taxon>
        <taxon>Agaricomycetes</taxon>
        <taxon>Polyporales</taxon>
        <taxon>Phanerochaetaceae</taxon>
        <taxon>Phanerochaete</taxon>
    </lineage>
</organism>
<feature type="compositionally biased region" description="Basic and acidic residues" evidence="1">
    <location>
        <begin position="317"/>
        <end position="342"/>
    </location>
</feature>
<feature type="compositionally biased region" description="Low complexity" evidence="1">
    <location>
        <begin position="136"/>
        <end position="158"/>
    </location>
</feature>
<proteinExistence type="predicted"/>
<evidence type="ECO:0000313" key="3">
    <source>
        <dbReference type="EMBL" id="GJE96161.1"/>
    </source>
</evidence>
<feature type="region of interest" description="Disordered" evidence="1">
    <location>
        <begin position="47"/>
        <end position="72"/>
    </location>
</feature>
<feature type="region of interest" description="Disordered" evidence="1">
    <location>
        <begin position="276"/>
        <end position="372"/>
    </location>
</feature>
<dbReference type="AlphaFoldDB" id="A0A9P3LI41"/>
<evidence type="ECO:0000313" key="4">
    <source>
        <dbReference type="Proteomes" id="UP000703269"/>
    </source>
</evidence>
<dbReference type="PANTHER" id="PTHR47349">
    <property type="entry name" value="CHROMOSOME 8, WHOLE GENOME SHOTGUN SEQUENCE"/>
    <property type="match status" value="1"/>
</dbReference>
<sequence>MSTLTPSASSVSSLNPSSSSRFMLRIPLLGRPKMSLDQAVAQAAADDIRTSKSEDSIAEVSKSPATLPGSPVPAVIVSLPSAPDLAAEAEADVLNHVASPTSSAEASSAATPAPSDPPSTEEVTIDGSMPDQPAPSSSSWFSYLRWSESSTVVNTSTSDPKMDGNPDSSKTDEPPVELPSSEPAQSDPAPSAASDDSVRRRTTSDTPAAPLAQTPAGPASPSKRHSSEVSRAEIKEIIDGGEKRQTPSLFSAETAKSQGSAWYSPWAWYAASPVVPSSSSLANQASSSEDTLRGKNKGDGGEGGGEGEEGGGQPAHQKTESEMVKEEALAREEAKEEAKAAEAAEAAVQPKEDSPHPEASSPLGNPIESSMSTHREGWMSFFMSRAMLMKSITNEEEGKRDENGMEVMDIEDGDEPDEGKAVEVKVEATESTVDEPAKEAKGSKDSKETKVAKDPKDPKRSAPQAITIVAGKKLKPNPTSPTTTSSVPSSKSPPAPPAPKEREPKKSGPPAPPLTDSEQIKKDTARGRDTRSPSPAPSKASANGPRSAPPNLVLPTWQDTFHTPPRSHVPPPPTPPATQRGALGKTLQVLSDVLLGGGDAHGSVRSRKGKARAREDPGAYALHGAELPKALDVLGTPFDPAALDGSCRVVVIGVAGWSPGALTRTLAGGLPSSSSKFVNMTCAALEQFEEAHGFRFQKITKMPLEGDGTIERKVAKVHEHLLSNDEWKEDLHAADVIFVATHSQGSVVSTHLIAQLLNEGHILTQKNMDIITRTAATVAPGGVSPSQPARAKAQRICCLALCGIHLGPLRYLRTSSLLQPYIQYFENAAAHELFDFQNTESEVSRSYVKALNTVMDHGTKMVYVASLNDQVVPIYSGIFASAAHPRILRALYIDGDAYSSSDFLSNLLVLLIRIRNSGLSDSGLLTHLSEATAGTLSGVGHSTAYEEPAVYSLAVDYAFLTTDGGEPDSTLAVEAFNAVDEQNDYEIPWSLRDLIADERVAHFFAKEFAQLRDAFDDWAPKTSILRDVKRKLQPIQRLSSIKGSAFGSRL</sequence>
<gene>
    <name evidence="3" type="ORF">PsYK624_123540</name>
</gene>
<feature type="region of interest" description="Disordered" evidence="1">
    <location>
        <begin position="93"/>
        <end position="257"/>
    </location>
</feature>
<evidence type="ECO:0000256" key="1">
    <source>
        <dbReference type="SAM" id="MobiDB-lite"/>
    </source>
</evidence>
<feature type="compositionally biased region" description="Low complexity" evidence="1">
    <location>
        <begin position="476"/>
        <end position="490"/>
    </location>
</feature>
<evidence type="ECO:0000259" key="2">
    <source>
        <dbReference type="Pfam" id="PF26147"/>
    </source>
</evidence>
<feature type="compositionally biased region" description="Low complexity" evidence="1">
    <location>
        <begin position="179"/>
        <end position="195"/>
    </location>
</feature>
<feature type="compositionally biased region" description="Basic and acidic residues" evidence="1">
    <location>
        <begin position="518"/>
        <end position="531"/>
    </location>
</feature>
<feature type="compositionally biased region" description="Basic and acidic residues" evidence="1">
    <location>
        <begin position="418"/>
        <end position="428"/>
    </location>
</feature>
<dbReference type="InterPro" id="IPR058934">
    <property type="entry name" value="YMC020W-like"/>
</dbReference>
<feature type="region of interest" description="Disordered" evidence="1">
    <location>
        <begin position="392"/>
        <end position="579"/>
    </location>
</feature>
<feature type="compositionally biased region" description="Basic and acidic residues" evidence="1">
    <location>
        <begin position="160"/>
        <end position="173"/>
    </location>
</feature>
<comment type="caution">
    <text evidence="3">The sequence shown here is derived from an EMBL/GenBank/DDBJ whole genome shotgun (WGS) entry which is preliminary data.</text>
</comment>
<feature type="compositionally biased region" description="Acidic residues" evidence="1">
    <location>
        <begin position="408"/>
        <end position="417"/>
    </location>
</feature>
<dbReference type="InterPro" id="IPR058933">
    <property type="entry name" value="YMC020W-like_ab_hydrolase"/>
</dbReference>
<reference evidence="3 4" key="1">
    <citation type="submission" date="2021-08" db="EMBL/GenBank/DDBJ databases">
        <title>Draft Genome Sequence of Phanerochaete sordida strain YK-624.</title>
        <authorList>
            <person name="Mori T."/>
            <person name="Dohra H."/>
            <person name="Suzuki T."/>
            <person name="Kawagishi H."/>
            <person name="Hirai H."/>
        </authorList>
    </citation>
    <scope>NUCLEOTIDE SEQUENCE [LARGE SCALE GENOMIC DNA]</scope>
    <source>
        <strain evidence="3 4">YK-624</strain>
    </source>
</reference>
<feature type="compositionally biased region" description="Basic and acidic residues" evidence="1">
    <location>
        <begin position="290"/>
        <end position="300"/>
    </location>
</feature>
<accession>A0A9P3LI41</accession>
<dbReference type="OrthoDB" id="5598028at2759"/>
<protein>
    <recommendedName>
        <fullName evidence="2">YMC020W-like alpha/beta hydrolase domain-containing protein</fullName>
    </recommendedName>
</protein>
<dbReference type="EMBL" id="BPQB01000056">
    <property type="protein sequence ID" value="GJE96161.1"/>
    <property type="molecule type" value="Genomic_DNA"/>
</dbReference>
<feature type="compositionally biased region" description="Basic and acidic residues" evidence="1">
    <location>
        <begin position="225"/>
        <end position="245"/>
    </location>
</feature>
<keyword evidence="4" id="KW-1185">Reference proteome</keyword>
<feature type="compositionally biased region" description="Polar residues" evidence="1">
    <location>
        <begin position="246"/>
        <end position="257"/>
    </location>
</feature>
<name>A0A9P3LI41_9APHY</name>
<feature type="compositionally biased region" description="Basic and acidic residues" evidence="1">
    <location>
        <begin position="435"/>
        <end position="460"/>
    </location>
</feature>